<feature type="domain" description="ABC transmembrane type-1" evidence="7">
    <location>
        <begin position="53"/>
        <end position="234"/>
    </location>
</feature>
<evidence type="ECO:0000256" key="2">
    <source>
        <dbReference type="ARBA" id="ARBA00022448"/>
    </source>
</evidence>
<protein>
    <submittedName>
        <fullName evidence="8">Choline transport system permease protein opuBB family protein</fullName>
    </submittedName>
</protein>
<evidence type="ECO:0000313" key="8">
    <source>
        <dbReference type="EMBL" id="ERK59074.1"/>
    </source>
</evidence>
<comment type="subcellular location">
    <subcellularLocation>
        <location evidence="6">Cell membrane</location>
        <topology evidence="6">Multi-pass membrane protein</topology>
    </subcellularLocation>
    <subcellularLocation>
        <location evidence="1">Membrane</location>
        <topology evidence="1">Multi-pass membrane protein</topology>
    </subcellularLocation>
</comment>
<dbReference type="Pfam" id="PF00528">
    <property type="entry name" value="BPD_transp_1"/>
    <property type="match status" value="1"/>
</dbReference>
<dbReference type="GO" id="GO:0055085">
    <property type="term" value="P:transmembrane transport"/>
    <property type="evidence" value="ECO:0007669"/>
    <property type="project" value="InterPro"/>
</dbReference>
<evidence type="ECO:0000256" key="4">
    <source>
        <dbReference type="ARBA" id="ARBA00022989"/>
    </source>
</evidence>
<evidence type="ECO:0000313" key="9">
    <source>
        <dbReference type="Proteomes" id="UP000017052"/>
    </source>
</evidence>
<dbReference type="SUPFAM" id="SSF161098">
    <property type="entry name" value="MetI-like"/>
    <property type="match status" value="1"/>
</dbReference>
<keyword evidence="2 6" id="KW-0813">Transport</keyword>
<gene>
    <name evidence="8" type="ORF">HMPREF0682_2801</name>
</gene>
<evidence type="ECO:0000256" key="3">
    <source>
        <dbReference type="ARBA" id="ARBA00022692"/>
    </source>
</evidence>
<keyword evidence="5 6" id="KW-0472">Membrane</keyword>
<dbReference type="PANTHER" id="PTHR30177:SF4">
    <property type="entry name" value="OSMOPROTECTANT IMPORT PERMEASE PROTEIN OSMW"/>
    <property type="match status" value="1"/>
</dbReference>
<organism evidence="8 9">
    <name type="scientific">Propionibacterium acidifaciens F0233</name>
    <dbReference type="NCBI Taxonomy" id="553198"/>
    <lineage>
        <taxon>Bacteria</taxon>
        <taxon>Bacillati</taxon>
        <taxon>Actinomycetota</taxon>
        <taxon>Actinomycetes</taxon>
        <taxon>Propionibacteriales</taxon>
        <taxon>Propionibacteriaceae</taxon>
        <taxon>Propionibacterium</taxon>
    </lineage>
</organism>
<comment type="caution">
    <text evidence="8">The sequence shown here is derived from an EMBL/GenBank/DDBJ whole genome shotgun (WGS) entry which is preliminary data.</text>
</comment>
<dbReference type="OrthoDB" id="9801163at2"/>
<dbReference type="RefSeq" id="WP_021797068.1">
    <property type="nucleotide sequence ID" value="NZ_ACVN02000125.1"/>
</dbReference>
<dbReference type="InterPro" id="IPR000515">
    <property type="entry name" value="MetI-like"/>
</dbReference>
<feature type="transmembrane region" description="Helical" evidence="6">
    <location>
        <begin position="99"/>
        <end position="130"/>
    </location>
</feature>
<dbReference type="GO" id="GO:0005886">
    <property type="term" value="C:plasma membrane"/>
    <property type="evidence" value="ECO:0007669"/>
    <property type="project" value="UniProtKB-SubCell"/>
</dbReference>
<dbReference type="InterPro" id="IPR035906">
    <property type="entry name" value="MetI-like_sf"/>
</dbReference>
<proteinExistence type="inferred from homology"/>
<feature type="transmembrane region" description="Helical" evidence="6">
    <location>
        <begin position="12"/>
        <end position="30"/>
    </location>
</feature>
<dbReference type="Gene3D" id="1.10.3720.10">
    <property type="entry name" value="MetI-like"/>
    <property type="match status" value="1"/>
</dbReference>
<evidence type="ECO:0000256" key="1">
    <source>
        <dbReference type="ARBA" id="ARBA00004141"/>
    </source>
</evidence>
<sequence>MLNRLSADDRRFLLGIPVAVVVIFAGWLLWRCTADLDDIESRQLAWGTIGELTVQHIVLTLICTVVVLVTAIPIGILLTRPGIKRAAPVVLVIANAGQAAPVIGLVVLLAMAMGFGTATAVVALSIYAFLPVLQNTITGLQGVDRGLIEAGRGMGISAVGVLMRIELPLAAKVIMAGVRTALVLLVGTASFATFINAGGLGALIQTGITLFRFRILVSGAILVALLALLVEWAGQVLQLIVEPKGL</sequence>
<dbReference type="Proteomes" id="UP000017052">
    <property type="component" value="Unassembled WGS sequence"/>
</dbReference>
<evidence type="ECO:0000256" key="6">
    <source>
        <dbReference type="RuleBase" id="RU363032"/>
    </source>
</evidence>
<dbReference type="AlphaFoldDB" id="U2QS88"/>
<dbReference type="CDD" id="cd06261">
    <property type="entry name" value="TM_PBP2"/>
    <property type="match status" value="1"/>
</dbReference>
<dbReference type="InterPro" id="IPR051204">
    <property type="entry name" value="ABC_transp_perm/SBD"/>
</dbReference>
<dbReference type="PANTHER" id="PTHR30177">
    <property type="entry name" value="GLYCINE BETAINE/L-PROLINE TRANSPORT SYSTEM PERMEASE PROTEIN PROW"/>
    <property type="match status" value="1"/>
</dbReference>
<keyword evidence="4 6" id="KW-1133">Transmembrane helix</keyword>
<feature type="transmembrane region" description="Helical" evidence="6">
    <location>
        <begin position="210"/>
        <end position="230"/>
    </location>
</feature>
<dbReference type="GO" id="GO:0031460">
    <property type="term" value="P:glycine betaine transport"/>
    <property type="evidence" value="ECO:0007669"/>
    <property type="project" value="TreeGrafter"/>
</dbReference>
<feature type="transmembrane region" description="Helical" evidence="6">
    <location>
        <begin position="181"/>
        <end position="204"/>
    </location>
</feature>
<name>U2QS88_9ACTN</name>
<comment type="similarity">
    <text evidence="6">Belongs to the binding-protein-dependent transport system permease family.</text>
</comment>
<dbReference type="EMBL" id="ACVN02000125">
    <property type="protein sequence ID" value="ERK59074.1"/>
    <property type="molecule type" value="Genomic_DNA"/>
</dbReference>
<feature type="transmembrane region" description="Helical" evidence="6">
    <location>
        <begin position="57"/>
        <end position="78"/>
    </location>
</feature>
<dbReference type="GeneID" id="95359100"/>
<evidence type="ECO:0000259" key="7">
    <source>
        <dbReference type="PROSITE" id="PS50928"/>
    </source>
</evidence>
<reference evidence="8" key="1">
    <citation type="submission" date="2013-08" db="EMBL/GenBank/DDBJ databases">
        <authorList>
            <person name="Durkin A.S."/>
            <person name="Haft D.R."/>
            <person name="McCorrison J."/>
            <person name="Torralba M."/>
            <person name="Gillis M."/>
            <person name="Haft D.H."/>
            <person name="Methe B."/>
            <person name="Sutton G."/>
            <person name="Nelson K.E."/>
        </authorList>
    </citation>
    <scope>NUCLEOTIDE SEQUENCE [LARGE SCALE GENOMIC DNA]</scope>
    <source>
        <strain evidence="8">F0233</strain>
    </source>
</reference>
<keyword evidence="3 6" id="KW-0812">Transmembrane</keyword>
<accession>U2QS88</accession>
<keyword evidence="9" id="KW-1185">Reference proteome</keyword>
<dbReference type="PROSITE" id="PS50928">
    <property type="entry name" value="ABC_TM1"/>
    <property type="match status" value="1"/>
</dbReference>
<evidence type="ECO:0000256" key="5">
    <source>
        <dbReference type="ARBA" id="ARBA00023136"/>
    </source>
</evidence>